<evidence type="ECO:0000259" key="12">
    <source>
        <dbReference type="PROSITE" id="PS50157"/>
    </source>
</evidence>
<dbReference type="SMART" id="SM00355">
    <property type="entry name" value="ZnF_C2H2"/>
    <property type="match status" value="3"/>
</dbReference>
<dbReference type="PANTHER" id="PTHR14196:SF12">
    <property type="entry name" value="ZINC FINGER PROTEIN 208-LIKE"/>
    <property type="match status" value="1"/>
</dbReference>
<dbReference type="GO" id="GO:0008270">
    <property type="term" value="F:zinc ion binding"/>
    <property type="evidence" value="ECO:0007669"/>
    <property type="project" value="UniProtKB-KW"/>
</dbReference>
<keyword evidence="7" id="KW-0805">Transcription regulation</keyword>
<evidence type="ECO:0000256" key="8">
    <source>
        <dbReference type="ARBA" id="ARBA00023125"/>
    </source>
</evidence>
<organism evidence="13 14">
    <name type="scientific">Plakobranchus ocellatus</name>
    <dbReference type="NCBI Taxonomy" id="259542"/>
    <lineage>
        <taxon>Eukaryota</taxon>
        <taxon>Metazoa</taxon>
        <taxon>Spiralia</taxon>
        <taxon>Lophotrochozoa</taxon>
        <taxon>Mollusca</taxon>
        <taxon>Gastropoda</taxon>
        <taxon>Heterobranchia</taxon>
        <taxon>Euthyneura</taxon>
        <taxon>Panpulmonata</taxon>
        <taxon>Sacoglossa</taxon>
        <taxon>Placobranchoidea</taxon>
        <taxon>Plakobranchidae</taxon>
        <taxon>Plakobranchus</taxon>
    </lineage>
</organism>
<evidence type="ECO:0000256" key="5">
    <source>
        <dbReference type="ARBA" id="ARBA00022771"/>
    </source>
</evidence>
<dbReference type="PROSITE" id="PS00028">
    <property type="entry name" value="ZINC_FINGER_C2H2_1"/>
    <property type="match status" value="3"/>
</dbReference>
<gene>
    <name evidence="13" type="ORF">PoB_004817900</name>
</gene>
<evidence type="ECO:0000313" key="13">
    <source>
        <dbReference type="EMBL" id="GFO21674.1"/>
    </source>
</evidence>
<feature type="domain" description="C2H2-type" evidence="12">
    <location>
        <begin position="77"/>
        <end position="104"/>
    </location>
</feature>
<dbReference type="PROSITE" id="PS50157">
    <property type="entry name" value="ZINC_FINGER_C2H2_2"/>
    <property type="match status" value="4"/>
</dbReference>
<dbReference type="GO" id="GO:0005634">
    <property type="term" value="C:nucleus"/>
    <property type="evidence" value="ECO:0007669"/>
    <property type="project" value="UniProtKB-SubCell"/>
</dbReference>
<evidence type="ECO:0000256" key="10">
    <source>
        <dbReference type="ARBA" id="ARBA00023242"/>
    </source>
</evidence>
<evidence type="ECO:0000256" key="2">
    <source>
        <dbReference type="ARBA" id="ARBA00006991"/>
    </source>
</evidence>
<comment type="subcellular location">
    <subcellularLocation>
        <location evidence="1">Nucleus</location>
    </subcellularLocation>
</comment>
<keyword evidence="6" id="KW-0862">Zinc</keyword>
<keyword evidence="5 11" id="KW-0863">Zinc-finger</keyword>
<evidence type="ECO:0000256" key="9">
    <source>
        <dbReference type="ARBA" id="ARBA00023163"/>
    </source>
</evidence>
<feature type="domain" description="C2H2-type" evidence="12">
    <location>
        <begin position="49"/>
        <end position="76"/>
    </location>
</feature>
<dbReference type="InterPro" id="IPR036236">
    <property type="entry name" value="Znf_C2H2_sf"/>
</dbReference>
<dbReference type="Pfam" id="PF13465">
    <property type="entry name" value="zf-H2C2_2"/>
    <property type="match status" value="1"/>
</dbReference>
<comment type="similarity">
    <text evidence="2">Belongs to the krueppel C2H2-type zinc-finger protein family.</text>
</comment>
<comment type="caution">
    <text evidence="13">The sequence shown here is derived from an EMBL/GenBank/DDBJ whole genome shotgun (WGS) entry which is preliminary data.</text>
</comment>
<evidence type="ECO:0000256" key="4">
    <source>
        <dbReference type="ARBA" id="ARBA00022737"/>
    </source>
</evidence>
<keyword evidence="8" id="KW-0238">DNA-binding</keyword>
<dbReference type="GO" id="GO:0000981">
    <property type="term" value="F:DNA-binding transcription factor activity, RNA polymerase II-specific"/>
    <property type="evidence" value="ECO:0007669"/>
    <property type="project" value="TreeGrafter"/>
</dbReference>
<dbReference type="FunFam" id="3.30.160.60:FF:002737">
    <property type="entry name" value="AGAP008430-PA"/>
    <property type="match status" value="1"/>
</dbReference>
<dbReference type="EMBL" id="BLXT01005270">
    <property type="protein sequence ID" value="GFO21674.1"/>
    <property type="molecule type" value="Genomic_DNA"/>
</dbReference>
<evidence type="ECO:0000256" key="3">
    <source>
        <dbReference type="ARBA" id="ARBA00022723"/>
    </source>
</evidence>
<dbReference type="PANTHER" id="PTHR14196">
    <property type="entry name" value="ODD-SKIPPED - RELATED"/>
    <property type="match status" value="1"/>
</dbReference>
<dbReference type="Proteomes" id="UP000735302">
    <property type="component" value="Unassembled WGS sequence"/>
</dbReference>
<reference evidence="13 14" key="1">
    <citation type="journal article" date="2021" name="Elife">
        <title>Chloroplast acquisition without the gene transfer in kleptoplastic sea slugs, Plakobranchus ocellatus.</title>
        <authorList>
            <person name="Maeda T."/>
            <person name="Takahashi S."/>
            <person name="Yoshida T."/>
            <person name="Shimamura S."/>
            <person name="Takaki Y."/>
            <person name="Nagai Y."/>
            <person name="Toyoda A."/>
            <person name="Suzuki Y."/>
            <person name="Arimoto A."/>
            <person name="Ishii H."/>
            <person name="Satoh N."/>
            <person name="Nishiyama T."/>
            <person name="Hasebe M."/>
            <person name="Maruyama T."/>
            <person name="Minagawa J."/>
            <person name="Obokata J."/>
            <person name="Shigenobu S."/>
        </authorList>
    </citation>
    <scope>NUCLEOTIDE SEQUENCE [LARGE SCALE GENOMIC DNA]</scope>
</reference>
<dbReference type="Gene3D" id="3.30.160.60">
    <property type="entry name" value="Classic Zinc Finger"/>
    <property type="match status" value="5"/>
</dbReference>
<evidence type="ECO:0000256" key="1">
    <source>
        <dbReference type="ARBA" id="ARBA00004123"/>
    </source>
</evidence>
<keyword evidence="14" id="KW-1185">Reference proteome</keyword>
<keyword evidence="3" id="KW-0479">Metal-binding</keyword>
<dbReference type="FunFam" id="3.30.160.60:FF:002343">
    <property type="entry name" value="Zinc finger protein 33A"/>
    <property type="match status" value="1"/>
</dbReference>
<keyword evidence="4" id="KW-0677">Repeat</keyword>
<dbReference type="FunFam" id="3.30.160.60:FF:001708">
    <property type="entry name" value="Zinc finger protein 251"/>
    <property type="match status" value="1"/>
</dbReference>
<protein>
    <submittedName>
        <fullName evidence="13">Zinc finger protein 253</fullName>
    </submittedName>
</protein>
<dbReference type="AlphaFoldDB" id="A0AAV4BTI2"/>
<evidence type="ECO:0000256" key="7">
    <source>
        <dbReference type="ARBA" id="ARBA00023015"/>
    </source>
</evidence>
<evidence type="ECO:0000256" key="11">
    <source>
        <dbReference type="PROSITE-ProRule" id="PRU00042"/>
    </source>
</evidence>
<dbReference type="GO" id="GO:0000977">
    <property type="term" value="F:RNA polymerase II transcription regulatory region sequence-specific DNA binding"/>
    <property type="evidence" value="ECO:0007669"/>
    <property type="project" value="TreeGrafter"/>
</dbReference>
<keyword evidence="10" id="KW-0539">Nucleus</keyword>
<evidence type="ECO:0000313" key="14">
    <source>
        <dbReference type="Proteomes" id="UP000735302"/>
    </source>
</evidence>
<accession>A0AAV4BTI2</accession>
<keyword evidence="9" id="KW-0804">Transcription</keyword>
<dbReference type="InterPro" id="IPR050717">
    <property type="entry name" value="C2H2-ZF_Transcription_Reg"/>
</dbReference>
<feature type="domain" description="C2H2-type" evidence="12">
    <location>
        <begin position="21"/>
        <end position="48"/>
    </location>
</feature>
<sequence>MFGDSRDLSSHMRTHTGERPYKCDVCGKAFRHHGNFSKHKRIHTGQKTYQCDVCGKGFTLLCNLSTHYRIHTGQRPYKCSICGKTFTKTSDLSRHNIIHTGEKPYKCDICANQQQGDLRLLGPPSGQNAGRGAQTCDRRVPADLRMDLLATVPLMPLFL</sequence>
<name>A0AAV4BTI2_9GAST</name>
<proteinExistence type="inferred from homology"/>
<feature type="domain" description="C2H2-type" evidence="12">
    <location>
        <begin position="1"/>
        <end position="20"/>
    </location>
</feature>
<dbReference type="Pfam" id="PF00096">
    <property type="entry name" value="zf-C2H2"/>
    <property type="match status" value="2"/>
</dbReference>
<evidence type="ECO:0000256" key="6">
    <source>
        <dbReference type="ARBA" id="ARBA00022833"/>
    </source>
</evidence>
<dbReference type="SUPFAM" id="SSF57667">
    <property type="entry name" value="beta-beta-alpha zinc fingers"/>
    <property type="match status" value="2"/>
</dbReference>
<dbReference type="InterPro" id="IPR013087">
    <property type="entry name" value="Znf_C2H2_type"/>
</dbReference>